<dbReference type="EMBL" id="CAJZBQ010000021">
    <property type="protein sequence ID" value="CAG9318944.1"/>
    <property type="molecule type" value="Genomic_DNA"/>
</dbReference>
<organism evidence="1 2">
    <name type="scientific">Blepharisma stoltei</name>
    <dbReference type="NCBI Taxonomy" id="1481888"/>
    <lineage>
        <taxon>Eukaryota</taxon>
        <taxon>Sar</taxon>
        <taxon>Alveolata</taxon>
        <taxon>Ciliophora</taxon>
        <taxon>Postciliodesmatophora</taxon>
        <taxon>Heterotrichea</taxon>
        <taxon>Heterotrichida</taxon>
        <taxon>Blepharismidae</taxon>
        <taxon>Blepharisma</taxon>
    </lineage>
</organism>
<dbReference type="AlphaFoldDB" id="A0AAU9J126"/>
<gene>
    <name evidence="1" type="ORF">BSTOLATCC_MIC22302</name>
</gene>
<proteinExistence type="predicted"/>
<protein>
    <submittedName>
        <fullName evidence="1">Uncharacterized protein</fullName>
    </submittedName>
</protein>
<comment type="caution">
    <text evidence="1">The sequence shown here is derived from an EMBL/GenBank/DDBJ whole genome shotgun (WGS) entry which is preliminary data.</text>
</comment>
<accession>A0AAU9J126</accession>
<sequence>MLNKFWSNDLARFKALKSFYLKIWSRYEKWRLSDVRALMHLHEYQTREKLLNYDPNKSTYKWVLVVQGKK</sequence>
<reference evidence="1" key="1">
    <citation type="submission" date="2021-09" db="EMBL/GenBank/DDBJ databases">
        <authorList>
            <consortium name="AG Swart"/>
            <person name="Singh M."/>
            <person name="Singh A."/>
            <person name="Seah K."/>
            <person name="Emmerich C."/>
        </authorList>
    </citation>
    <scope>NUCLEOTIDE SEQUENCE</scope>
    <source>
        <strain evidence="1">ATCC30299</strain>
    </source>
</reference>
<evidence type="ECO:0000313" key="2">
    <source>
        <dbReference type="Proteomes" id="UP001162131"/>
    </source>
</evidence>
<name>A0AAU9J126_9CILI</name>
<keyword evidence="2" id="KW-1185">Reference proteome</keyword>
<dbReference type="Proteomes" id="UP001162131">
    <property type="component" value="Unassembled WGS sequence"/>
</dbReference>
<evidence type="ECO:0000313" key="1">
    <source>
        <dbReference type="EMBL" id="CAG9318944.1"/>
    </source>
</evidence>